<dbReference type="PANTHER" id="PTHR46579">
    <property type="entry name" value="F5/8 TYPE C DOMAIN-CONTAINING PROTEIN-RELATED"/>
    <property type="match status" value="1"/>
</dbReference>
<feature type="compositionally biased region" description="Low complexity" evidence="1">
    <location>
        <begin position="507"/>
        <end position="521"/>
    </location>
</feature>
<dbReference type="EMBL" id="OOIN01000028">
    <property type="protein sequence ID" value="SPO29501.1"/>
    <property type="molecule type" value="Genomic_DNA"/>
</dbReference>
<evidence type="ECO:0000313" key="3">
    <source>
        <dbReference type="EMBL" id="SPO29501.1"/>
    </source>
</evidence>
<reference evidence="3 4" key="1">
    <citation type="submission" date="2018-03" db="EMBL/GenBank/DDBJ databases">
        <authorList>
            <person name="Guldener U."/>
        </authorList>
    </citation>
    <scope>NUCLEOTIDE SEQUENCE [LARGE SCALE GENOMIC DNA]</scope>
    <source>
        <strain evidence="3 4">NBRC100155</strain>
    </source>
</reference>
<feature type="compositionally biased region" description="Pro residues" evidence="1">
    <location>
        <begin position="399"/>
        <end position="408"/>
    </location>
</feature>
<feature type="region of interest" description="Disordered" evidence="1">
    <location>
        <begin position="341"/>
        <end position="409"/>
    </location>
</feature>
<feature type="chain" id="PRO_5022866791" evidence="2">
    <location>
        <begin position="18"/>
        <end position="1473"/>
    </location>
</feature>
<feature type="region of interest" description="Disordered" evidence="1">
    <location>
        <begin position="507"/>
        <end position="538"/>
    </location>
</feature>
<proteinExistence type="predicted"/>
<feature type="region of interest" description="Disordered" evidence="1">
    <location>
        <begin position="126"/>
        <end position="197"/>
    </location>
</feature>
<feature type="compositionally biased region" description="Low complexity" evidence="1">
    <location>
        <begin position="367"/>
        <end position="386"/>
    </location>
</feature>
<feature type="region of interest" description="Disordered" evidence="1">
    <location>
        <begin position="1077"/>
        <end position="1119"/>
    </location>
</feature>
<sequence>MIILLFPYLGAFALVQSRRCESSDCLVEAFIGTSPCIRCCCLSAIAATPHQNKLFDSLAVLNPSAMVNVSPSRSGHKPRLCKCHDCGEDGRVVTYEQWRWHQTKAQRRTASMASWAVVSQAHPATAAATSTSPSSPISLLPSPAELAQSEPDAQGEQWKRRRLGNPPFAKADTDNALVAYSSDGGDTDQEAKESDADISDALPPFPDLPDAVSSLDNTDFASIDEADAFNATDTASASIEDDNLSVTSQASRFSLVRALLLDSNAGQPDHAIESVEETIVDPLQQQRGQFAMVNYIFVMYLMTFHGLSNTMATLYLTFVLHVLSRFCAFAVDANSLTCPTPPCPPPPQSPSQPSPPPPASVHRAEDSLSQSCPPSQSSGCFGPSSLDRQRERLSSSQLLPPPLPPPPLSMLVTPASVRQRLGMHSDFEQYLVCPHCGELTLWNGTDLPRPPSIQCACGAQLLHEQTHRPTQLYCHRTLESIFSDVLMDPKYYNSLKDWMVVLEEASAPTSAPSDSTSAATTTHRRTGSTHNRGTSAHRRRYGEIITGPAWLEDCDSGAEECRCRCHHEHAPFVAAGLNLKVTLSVDWFGPQKGKFHEWHSTGAILLRIDNLPARLTTHDRRCLGIHLVGLLPGPKESSATRLQKFLDLIVDKLLDFDLRGKVLKTFGHPVQGELVKARLNMVVADTPARAKVAGFALKYRKGTICAYCPKQGEKLGLTDQEEEGGSLISRMRRRTTEVRTAAGFRPVAIDRLPYFNAVDSCPPDIMHAVHLGLCKRFWHRFLIEHCNEIGKRLPEAQSVIANALLPTNIYGPNRQIGSKSGGNPTAEQWEVLFRVLLPFILMQLWSTSLSGNDDEELIFSLTTRRDPDQAVPSTSVDVTLDIDADEGTAGPQAADNATNRPLLAGQKRVRSVFRSAMLLCSIVELISGDLDGDEVDKLGDYINKYNNSQSQLLGPGWLTFNNHNVTHLPDFIRRFGSPRHYSSLPFERFNGLMGQVPTSGHKGGMLEATIMRNSAQRSELRRLLSTSSVPFFNTRLLQSIEGNYPSNLSSLDTHLKKNKLDNSTFGLLLDHLNRRAEASASSPAAPNTTPNATADATTTTTTTTTTAQSINTATPRHTPYWDTMAPNSVACLNTRADFIRTATMDRSVGVVKVGGVGQGGRDNRRNCWVLVSVDGVLRPVKILWIFTKAIRLSTTALDVSAQTFMHVRLLTEHPPPPAAACSSRLDAPRLFAPHLHLVQLFTSSISSPRPSLRSSPRPALFTSPRPALFTSFSAPHLATLFTSSISAPHLVHALHLTSSSAHHLVQRSSPCDALHLVHLRSSPRSRSSPHLVQRSSPRPALFTLRRSSPRPTHVFSMPVLPLHNLRRRGTPMLPTHVVAQPHYPTTVARHVAKTFWQTVRTRVVDLWKDLKLTHDLYPPTIGFVHVPSQIGLAVSIHPSDAILPTPYMGALLSYPIFAGYNISVVIQRRHYVD</sequence>
<evidence type="ECO:0000256" key="2">
    <source>
        <dbReference type="SAM" id="SignalP"/>
    </source>
</evidence>
<keyword evidence="2" id="KW-0732">Signal</keyword>
<feature type="compositionally biased region" description="Pro residues" evidence="1">
    <location>
        <begin position="341"/>
        <end position="359"/>
    </location>
</feature>
<keyword evidence="4" id="KW-1185">Reference proteome</keyword>
<dbReference type="PANTHER" id="PTHR46579:SF1">
    <property type="entry name" value="F5_8 TYPE C DOMAIN-CONTAINING PROTEIN"/>
    <property type="match status" value="1"/>
</dbReference>
<feature type="signal peptide" evidence="2">
    <location>
        <begin position="1"/>
        <end position="17"/>
    </location>
</feature>
<evidence type="ECO:0000256" key="1">
    <source>
        <dbReference type="SAM" id="MobiDB-lite"/>
    </source>
</evidence>
<gene>
    <name evidence="3" type="ORF">UTRI_10213</name>
</gene>
<feature type="compositionally biased region" description="Low complexity" evidence="1">
    <location>
        <begin position="1078"/>
        <end position="1115"/>
    </location>
</feature>
<feature type="compositionally biased region" description="Low complexity" evidence="1">
    <location>
        <begin position="126"/>
        <end position="147"/>
    </location>
</feature>
<name>A0A5C3EJ22_9BASI</name>
<dbReference type="Proteomes" id="UP000324022">
    <property type="component" value="Unassembled WGS sequence"/>
</dbReference>
<dbReference type="OrthoDB" id="3239894at2759"/>
<feature type="region of interest" description="Disordered" evidence="1">
    <location>
        <begin position="1322"/>
        <end position="1343"/>
    </location>
</feature>
<organism evidence="3 4">
    <name type="scientific">Ustilago trichophora</name>
    <dbReference type="NCBI Taxonomy" id="86804"/>
    <lineage>
        <taxon>Eukaryota</taxon>
        <taxon>Fungi</taxon>
        <taxon>Dikarya</taxon>
        <taxon>Basidiomycota</taxon>
        <taxon>Ustilaginomycotina</taxon>
        <taxon>Ustilaginomycetes</taxon>
        <taxon>Ustilaginales</taxon>
        <taxon>Ustilaginaceae</taxon>
        <taxon>Ustilago</taxon>
    </lineage>
</organism>
<protein>
    <submittedName>
        <fullName evidence="3">Uncharacterized protein</fullName>
    </submittedName>
</protein>
<accession>A0A5C3EJ22</accession>
<evidence type="ECO:0000313" key="4">
    <source>
        <dbReference type="Proteomes" id="UP000324022"/>
    </source>
</evidence>